<evidence type="ECO:0000259" key="3">
    <source>
        <dbReference type="Pfam" id="PF13240"/>
    </source>
</evidence>
<dbReference type="AlphaFoldDB" id="A0A0R2A0W3"/>
<dbReference type="InterPro" id="IPR026870">
    <property type="entry name" value="Zinc_ribbon_dom"/>
</dbReference>
<evidence type="ECO:0000256" key="2">
    <source>
        <dbReference type="SAM" id="Phobius"/>
    </source>
</evidence>
<keyword evidence="2" id="KW-0472">Membrane</keyword>
<feature type="transmembrane region" description="Helical" evidence="2">
    <location>
        <begin position="72"/>
        <end position="92"/>
    </location>
</feature>
<sequence length="265" mass="28770">MFCPNCGTKNDSDAVFCSNCGTRLTPVTSTTPPTEQRSTRVAQPTATTPSRTAQPQKKGQPHKPNNTKRTPILIGILIAVLVIGAGVGYYFYHQHQESDSSQVSSMSSSQSATTSTSESSTSGSEPALWSASKNSDLSSFMASWEQTMNQSYLGTYDGHSVEDDGITFPADIKNNQYQGKITIDGSDATLKWTPNADTDAEYQVVAAAAYSHVENGSDKMIAYLYVFHNQQPEVLVSQDVDSTVHNFTQTENQDLQRGFAKIANN</sequence>
<comment type="caution">
    <text evidence="5">The sequence shown here is derived from an EMBL/GenBank/DDBJ whole genome shotgun (WGS) entry which is preliminary data.</text>
</comment>
<organism evidence="5 6">
    <name type="scientific">Paucilactobacillus vaccinostercus DSM 20634</name>
    <dbReference type="NCBI Taxonomy" id="1423813"/>
    <lineage>
        <taxon>Bacteria</taxon>
        <taxon>Bacillati</taxon>
        <taxon>Bacillota</taxon>
        <taxon>Bacilli</taxon>
        <taxon>Lactobacillales</taxon>
        <taxon>Lactobacillaceae</taxon>
        <taxon>Paucilactobacillus</taxon>
    </lineage>
</organism>
<feature type="domain" description="Zinc-ribbon" evidence="3">
    <location>
        <begin position="2"/>
        <end position="24"/>
    </location>
</feature>
<dbReference type="Pfam" id="PF13240">
    <property type="entry name" value="Zn_Ribbon_1"/>
    <property type="match status" value="1"/>
</dbReference>
<reference evidence="5 6" key="1">
    <citation type="journal article" date="2015" name="Genome Announc.">
        <title>Expanding the biotechnology potential of lactobacilli through comparative genomics of 213 strains and associated genera.</title>
        <authorList>
            <person name="Sun Z."/>
            <person name="Harris H.M."/>
            <person name="McCann A."/>
            <person name="Guo C."/>
            <person name="Argimon S."/>
            <person name="Zhang W."/>
            <person name="Yang X."/>
            <person name="Jeffery I.B."/>
            <person name="Cooney J.C."/>
            <person name="Kagawa T.F."/>
            <person name="Liu W."/>
            <person name="Song Y."/>
            <person name="Salvetti E."/>
            <person name="Wrobel A."/>
            <person name="Rasinkangas P."/>
            <person name="Parkhill J."/>
            <person name="Rea M.C."/>
            <person name="O'Sullivan O."/>
            <person name="Ritari J."/>
            <person name="Douillard F.P."/>
            <person name="Paul Ross R."/>
            <person name="Yang R."/>
            <person name="Briner A.E."/>
            <person name="Felis G.E."/>
            <person name="de Vos W.M."/>
            <person name="Barrangou R."/>
            <person name="Klaenhammer T.R."/>
            <person name="Caufield P.W."/>
            <person name="Cui Y."/>
            <person name="Zhang H."/>
            <person name="O'Toole P.W."/>
        </authorList>
    </citation>
    <scope>NUCLEOTIDE SEQUENCE [LARGE SCALE GENOMIC DNA]</scope>
    <source>
        <strain evidence="5 6">DSM 20634</strain>
    </source>
</reference>
<dbReference type="Pfam" id="PF15983">
    <property type="entry name" value="DUF4767"/>
    <property type="match status" value="1"/>
</dbReference>
<keyword evidence="6" id="KW-1185">Reference proteome</keyword>
<dbReference type="OrthoDB" id="2149782at2"/>
<name>A0A0R2A0W3_9LACO</name>
<evidence type="ECO:0000259" key="4">
    <source>
        <dbReference type="Pfam" id="PF15983"/>
    </source>
</evidence>
<dbReference type="InterPro" id="IPR031927">
    <property type="entry name" value="DUF4767"/>
</dbReference>
<feature type="region of interest" description="Disordered" evidence="1">
    <location>
        <begin position="102"/>
        <end position="128"/>
    </location>
</feature>
<dbReference type="RefSeq" id="WP_057780367.1">
    <property type="nucleotide sequence ID" value="NZ_AYYY01000062.1"/>
</dbReference>
<evidence type="ECO:0000313" key="5">
    <source>
        <dbReference type="EMBL" id="KRM60640.1"/>
    </source>
</evidence>
<feature type="domain" description="DUF4767" evidence="4">
    <location>
        <begin position="127"/>
        <end position="263"/>
    </location>
</feature>
<gene>
    <name evidence="5" type="ORF">FC26_GL000448</name>
</gene>
<evidence type="ECO:0008006" key="7">
    <source>
        <dbReference type="Google" id="ProtNLM"/>
    </source>
</evidence>
<dbReference type="PATRIC" id="fig|1423813.3.peg.457"/>
<feature type="compositionally biased region" description="Low complexity" evidence="1">
    <location>
        <begin position="102"/>
        <end position="125"/>
    </location>
</feature>
<feature type="region of interest" description="Disordered" evidence="1">
    <location>
        <begin position="25"/>
        <end position="68"/>
    </location>
</feature>
<dbReference type="Proteomes" id="UP000051733">
    <property type="component" value="Unassembled WGS sequence"/>
</dbReference>
<proteinExistence type="predicted"/>
<dbReference type="EMBL" id="AYYY01000062">
    <property type="protein sequence ID" value="KRM60640.1"/>
    <property type="molecule type" value="Genomic_DNA"/>
</dbReference>
<protein>
    <recommendedName>
        <fullName evidence="7">Zinc-ribbon domain-containing protein</fullName>
    </recommendedName>
</protein>
<accession>A0A0R2A0W3</accession>
<keyword evidence="2" id="KW-0812">Transmembrane</keyword>
<evidence type="ECO:0000313" key="6">
    <source>
        <dbReference type="Proteomes" id="UP000051733"/>
    </source>
</evidence>
<evidence type="ECO:0000256" key="1">
    <source>
        <dbReference type="SAM" id="MobiDB-lite"/>
    </source>
</evidence>
<keyword evidence="2" id="KW-1133">Transmembrane helix</keyword>
<dbReference type="STRING" id="1423813.FC26_GL000448"/>